<dbReference type="PANTHER" id="PTHR12834">
    <property type="entry name" value="SIGNAL RECOGNITION PARTICLE 9 KDA PROTEIN"/>
    <property type="match status" value="1"/>
</dbReference>
<dbReference type="InterPro" id="IPR039914">
    <property type="entry name" value="SRP9-like"/>
</dbReference>
<comment type="caution">
    <text evidence="3">The sequence shown here is derived from an EMBL/GenBank/DDBJ whole genome shotgun (WGS) entry which is preliminary data.</text>
</comment>
<accession>A0ABQ8FD13</accession>
<evidence type="ECO:0000256" key="1">
    <source>
        <dbReference type="SAM" id="MobiDB-lite"/>
    </source>
</evidence>
<feature type="domain" description="SRP9" evidence="2">
    <location>
        <begin position="5"/>
        <end position="71"/>
    </location>
</feature>
<proteinExistence type="predicted"/>
<dbReference type="InterPro" id="IPR039432">
    <property type="entry name" value="SRP9_dom"/>
</dbReference>
<organism evidence="3 4">
    <name type="scientific">Batrachochytrium salamandrivorans</name>
    <dbReference type="NCBI Taxonomy" id="1357716"/>
    <lineage>
        <taxon>Eukaryota</taxon>
        <taxon>Fungi</taxon>
        <taxon>Fungi incertae sedis</taxon>
        <taxon>Chytridiomycota</taxon>
        <taxon>Chytridiomycota incertae sedis</taxon>
        <taxon>Chytridiomycetes</taxon>
        <taxon>Rhizophydiales</taxon>
        <taxon>Rhizophydiales incertae sedis</taxon>
        <taxon>Batrachochytrium</taxon>
    </lineage>
</organism>
<evidence type="ECO:0000259" key="2">
    <source>
        <dbReference type="Pfam" id="PF05486"/>
    </source>
</evidence>
<dbReference type="EMBL" id="JAFCIX010000242">
    <property type="protein sequence ID" value="KAH6596182.1"/>
    <property type="molecule type" value="Genomic_DNA"/>
</dbReference>
<feature type="compositionally biased region" description="Basic residues" evidence="1">
    <location>
        <begin position="100"/>
        <end position="112"/>
    </location>
</feature>
<name>A0ABQ8FD13_9FUNG</name>
<dbReference type="Pfam" id="PF05486">
    <property type="entry name" value="SRP9-21"/>
    <property type="match status" value="1"/>
</dbReference>
<evidence type="ECO:0000313" key="4">
    <source>
        <dbReference type="Proteomes" id="UP001648503"/>
    </source>
</evidence>
<evidence type="ECO:0000313" key="3">
    <source>
        <dbReference type="EMBL" id="KAH6596182.1"/>
    </source>
</evidence>
<dbReference type="InterPro" id="IPR009018">
    <property type="entry name" value="Signal_recog_particle_SRP9/14"/>
</dbReference>
<sequence length="112" mass="12786">MVNFAAWDDYQKAVHDLYLQAPLRTRYVVKYRHCVGKLTLKVTDGPKCLKFKTDKMQDLNKFDRLNRSMMAMMQNNPIDLEKVEAEKQELLASGPPVAKKGGKATKKGKGKK</sequence>
<dbReference type="Gene3D" id="3.30.720.10">
    <property type="entry name" value="Signal recognition particle alu RNA binding heterodimer, srp9/1"/>
    <property type="match status" value="1"/>
</dbReference>
<dbReference type="SUPFAM" id="SSF54762">
    <property type="entry name" value="Signal recognition particle alu RNA binding heterodimer, SRP9/14"/>
    <property type="match status" value="1"/>
</dbReference>
<gene>
    <name evidence="3" type="ORF">BASA50_005222</name>
</gene>
<dbReference type="PANTHER" id="PTHR12834:SF12">
    <property type="entry name" value="SIGNAL RECOGNITION PARTICLE 9 KDA PROTEIN"/>
    <property type="match status" value="1"/>
</dbReference>
<feature type="region of interest" description="Disordered" evidence="1">
    <location>
        <begin position="89"/>
        <end position="112"/>
    </location>
</feature>
<keyword evidence="4" id="KW-1185">Reference proteome</keyword>
<dbReference type="Proteomes" id="UP001648503">
    <property type="component" value="Unassembled WGS sequence"/>
</dbReference>
<reference evidence="3 4" key="1">
    <citation type="submission" date="2021-02" db="EMBL/GenBank/DDBJ databases">
        <title>Variation within the Batrachochytrium salamandrivorans European outbreak.</title>
        <authorList>
            <person name="Kelly M."/>
            <person name="Pasmans F."/>
            <person name="Shea T.P."/>
            <person name="Munoz J.F."/>
            <person name="Carranza S."/>
            <person name="Cuomo C.A."/>
            <person name="Martel A."/>
        </authorList>
    </citation>
    <scope>NUCLEOTIDE SEQUENCE [LARGE SCALE GENOMIC DNA]</scope>
    <source>
        <strain evidence="3 4">AMFP18/2</strain>
    </source>
</reference>
<protein>
    <recommendedName>
        <fullName evidence="2">SRP9 domain-containing protein</fullName>
    </recommendedName>
</protein>